<feature type="compositionally biased region" description="Polar residues" evidence="1">
    <location>
        <begin position="126"/>
        <end position="137"/>
    </location>
</feature>
<feature type="non-terminal residue" evidence="2">
    <location>
        <position position="1"/>
    </location>
</feature>
<organism evidence="2 3">
    <name type="scientific">Astrephomene gubernaculifera</name>
    <dbReference type="NCBI Taxonomy" id="47775"/>
    <lineage>
        <taxon>Eukaryota</taxon>
        <taxon>Viridiplantae</taxon>
        <taxon>Chlorophyta</taxon>
        <taxon>core chlorophytes</taxon>
        <taxon>Chlorophyceae</taxon>
        <taxon>CS clade</taxon>
        <taxon>Chlamydomonadales</taxon>
        <taxon>Astrephomenaceae</taxon>
        <taxon>Astrephomene</taxon>
    </lineage>
</organism>
<gene>
    <name evidence="2" type="ORF">Agub_g6635</name>
</gene>
<accession>A0AAD3DRF5</accession>
<evidence type="ECO:0000256" key="1">
    <source>
        <dbReference type="SAM" id="MobiDB-lite"/>
    </source>
</evidence>
<dbReference type="AlphaFoldDB" id="A0AAD3DRF5"/>
<protein>
    <submittedName>
        <fullName evidence="2">Uncharacterized protein</fullName>
    </submittedName>
</protein>
<keyword evidence="3" id="KW-1185">Reference proteome</keyword>
<dbReference type="Proteomes" id="UP001054857">
    <property type="component" value="Unassembled WGS sequence"/>
</dbReference>
<feature type="compositionally biased region" description="Gly residues" evidence="1">
    <location>
        <begin position="228"/>
        <end position="260"/>
    </location>
</feature>
<evidence type="ECO:0000313" key="2">
    <source>
        <dbReference type="EMBL" id="GFR45237.1"/>
    </source>
</evidence>
<reference evidence="2 3" key="1">
    <citation type="journal article" date="2021" name="Sci. Rep.">
        <title>Genome sequencing of the multicellular alga Astrephomene provides insights into convergent evolution of germ-soma differentiation.</title>
        <authorList>
            <person name="Yamashita S."/>
            <person name="Yamamoto K."/>
            <person name="Matsuzaki R."/>
            <person name="Suzuki S."/>
            <person name="Yamaguchi H."/>
            <person name="Hirooka S."/>
            <person name="Minakuchi Y."/>
            <person name="Miyagishima S."/>
            <person name="Kawachi M."/>
            <person name="Toyoda A."/>
            <person name="Nozaki H."/>
        </authorList>
    </citation>
    <scope>NUCLEOTIDE SEQUENCE [LARGE SCALE GENOMIC DNA]</scope>
    <source>
        <strain evidence="2 3">NIES-4017</strain>
    </source>
</reference>
<feature type="compositionally biased region" description="Low complexity" evidence="1">
    <location>
        <begin position="176"/>
        <end position="190"/>
    </location>
</feature>
<feature type="region of interest" description="Disordered" evidence="1">
    <location>
        <begin position="72"/>
        <end position="98"/>
    </location>
</feature>
<feature type="compositionally biased region" description="Polar residues" evidence="1">
    <location>
        <begin position="191"/>
        <end position="202"/>
    </location>
</feature>
<feature type="compositionally biased region" description="Low complexity" evidence="1">
    <location>
        <begin position="203"/>
        <end position="214"/>
    </location>
</feature>
<proteinExistence type="predicted"/>
<evidence type="ECO:0000313" key="3">
    <source>
        <dbReference type="Proteomes" id="UP001054857"/>
    </source>
</evidence>
<feature type="region of interest" description="Disordered" evidence="1">
    <location>
        <begin position="176"/>
        <end position="261"/>
    </location>
</feature>
<name>A0AAD3DRF5_9CHLO</name>
<dbReference type="EMBL" id="BMAR01000009">
    <property type="protein sequence ID" value="GFR45237.1"/>
    <property type="molecule type" value="Genomic_DNA"/>
</dbReference>
<comment type="caution">
    <text evidence="2">The sequence shown here is derived from an EMBL/GenBank/DDBJ whole genome shotgun (WGS) entry which is preliminary data.</text>
</comment>
<feature type="compositionally biased region" description="Low complexity" evidence="1">
    <location>
        <begin position="75"/>
        <end position="98"/>
    </location>
</feature>
<feature type="region of interest" description="Disordered" evidence="1">
    <location>
        <begin position="118"/>
        <end position="159"/>
    </location>
</feature>
<sequence length="371" mass="37599">MSGKALVDAGLLREAEVLFANTDEILIAAFQVLKIQQQDESTGTQLLKALGAKTFLAQEAPQPRLLILTVRRRTTSTTTTSTHRSAATTSASSGSTAGGFKPTLHICRTADGTEPNSLAYDAPTIKPSSSTYLATTSRGGGGGARDGPAANLPPAADMKSYPLKNLTDIVVLGGSSNTTTATATAPTTSSKYEQQQQQRYGTSSSNPHGSSSGSHSHHHAPLLELRFSGGGAGGGGGGGGGAGGGGGGGASYRQRGGGDGQQQAGAAVVNVFRLQSGEERLLLLALLTSLASCCPGCRAPRLAGVEAGEVQSWWAGRRAALLPALGPFATGLLMPGGGSEDPDAPSSAPSRAVLLSGKEERLLGELMEAFE</sequence>